<feature type="transmembrane region" description="Helical" evidence="2">
    <location>
        <begin position="58"/>
        <end position="79"/>
    </location>
</feature>
<gene>
    <name evidence="3" type="ORF">V5799_029591</name>
</gene>
<organism evidence="3 4">
    <name type="scientific">Amblyomma americanum</name>
    <name type="common">Lone star tick</name>
    <dbReference type="NCBI Taxonomy" id="6943"/>
    <lineage>
        <taxon>Eukaryota</taxon>
        <taxon>Metazoa</taxon>
        <taxon>Ecdysozoa</taxon>
        <taxon>Arthropoda</taxon>
        <taxon>Chelicerata</taxon>
        <taxon>Arachnida</taxon>
        <taxon>Acari</taxon>
        <taxon>Parasitiformes</taxon>
        <taxon>Ixodida</taxon>
        <taxon>Ixodoidea</taxon>
        <taxon>Ixodidae</taxon>
        <taxon>Amblyomminae</taxon>
        <taxon>Amblyomma</taxon>
    </lineage>
</organism>
<keyword evidence="2" id="KW-1133">Transmembrane helix</keyword>
<evidence type="ECO:0000256" key="2">
    <source>
        <dbReference type="SAM" id="Phobius"/>
    </source>
</evidence>
<dbReference type="EMBL" id="JARKHS020012255">
    <property type="protein sequence ID" value="KAK8777060.1"/>
    <property type="molecule type" value="Genomic_DNA"/>
</dbReference>
<keyword evidence="2" id="KW-0812">Transmembrane</keyword>
<evidence type="ECO:0000313" key="3">
    <source>
        <dbReference type="EMBL" id="KAK8777060.1"/>
    </source>
</evidence>
<feature type="region of interest" description="Disordered" evidence="1">
    <location>
        <begin position="211"/>
        <end position="233"/>
    </location>
</feature>
<dbReference type="AlphaFoldDB" id="A0AAQ4EQW1"/>
<accession>A0AAQ4EQW1</accession>
<evidence type="ECO:0008006" key="5">
    <source>
        <dbReference type="Google" id="ProtNLM"/>
    </source>
</evidence>
<sequence>MLSSVRRMVKLAEKIREGLLRPSFPALSRQKVHITLLSRTVTTHSSTSLRSGEQRQSLLIANMKFLLACALLACTAALASARQAAICFASEDQIKERAACVRDQAGEFNARLDDAVASLGCTDDLCAIQKLCTFVSTDRALTALFARPETTFLRNLSLRCTAAAAFAGAPGAAFPGAALSGAAVPVAAVGPAFLAPQPTFFAPKGFGPQLSAPGDCSDSEIHRGGATAPSQKH</sequence>
<keyword evidence="4" id="KW-1185">Reference proteome</keyword>
<dbReference type="Gene3D" id="1.10.150.440">
    <property type="match status" value="1"/>
</dbReference>
<name>A0AAQ4EQW1_AMBAM</name>
<keyword evidence="2" id="KW-0472">Membrane</keyword>
<evidence type="ECO:0000256" key="1">
    <source>
        <dbReference type="SAM" id="MobiDB-lite"/>
    </source>
</evidence>
<protein>
    <recommendedName>
        <fullName evidence="5">Microplusin</fullName>
    </recommendedName>
</protein>
<dbReference type="Proteomes" id="UP001321473">
    <property type="component" value="Unassembled WGS sequence"/>
</dbReference>
<comment type="caution">
    <text evidence="3">The sequence shown here is derived from an EMBL/GenBank/DDBJ whole genome shotgun (WGS) entry which is preliminary data.</text>
</comment>
<proteinExistence type="predicted"/>
<evidence type="ECO:0000313" key="4">
    <source>
        <dbReference type="Proteomes" id="UP001321473"/>
    </source>
</evidence>
<reference evidence="3 4" key="1">
    <citation type="journal article" date="2023" name="Arcadia Sci">
        <title>De novo assembly of a long-read Amblyomma americanum tick genome.</title>
        <authorList>
            <person name="Chou S."/>
            <person name="Poskanzer K.E."/>
            <person name="Rollins M."/>
            <person name="Thuy-Boun P.S."/>
        </authorList>
    </citation>
    <scope>NUCLEOTIDE SEQUENCE [LARGE SCALE GENOMIC DNA]</scope>
    <source>
        <strain evidence="3">F_SG_1</strain>
        <tissue evidence="3">Salivary glands</tissue>
    </source>
</reference>